<feature type="domain" description="Response regulatory" evidence="8">
    <location>
        <begin position="3"/>
        <end position="140"/>
    </location>
</feature>
<evidence type="ECO:0000259" key="7">
    <source>
        <dbReference type="PROSITE" id="PS50043"/>
    </source>
</evidence>
<proteinExistence type="predicted"/>
<dbReference type="InterPro" id="IPR001789">
    <property type="entry name" value="Sig_transdc_resp-reg_receiver"/>
</dbReference>
<dbReference type="Pfam" id="PF00072">
    <property type="entry name" value="Response_reg"/>
    <property type="match status" value="1"/>
</dbReference>
<dbReference type="Pfam" id="PF00196">
    <property type="entry name" value="GerE"/>
    <property type="match status" value="1"/>
</dbReference>
<dbReference type="PROSITE" id="PS50043">
    <property type="entry name" value="HTH_LUXR_2"/>
    <property type="match status" value="1"/>
</dbReference>
<dbReference type="SUPFAM" id="SSF46894">
    <property type="entry name" value="C-terminal effector domain of the bipartite response regulators"/>
    <property type="match status" value="1"/>
</dbReference>
<evidence type="ECO:0000256" key="5">
    <source>
        <dbReference type="PROSITE-ProRule" id="PRU00169"/>
    </source>
</evidence>
<dbReference type="EMBL" id="JAFMPK010000049">
    <property type="protein sequence ID" value="MBO0611295.1"/>
    <property type="molecule type" value="Genomic_DNA"/>
</dbReference>
<dbReference type="SMART" id="SM00421">
    <property type="entry name" value="HTH_LUXR"/>
    <property type="match status" value="1"/>
</dbReference>
<dbReference type="InterPro" id="IPR016032">
    <property type="entry name" value="Sig_transdc_resp-reg_C-effctor"/>
</dbReference>
<evidence type="ECO:0000256" key="1">
    <source>
        <dbReference type="ARBA" id="ARBA00022553"/>
    </source>
</evidence>
<evidence type="ECO:0000256" key="2">
    <source>
        <dbReference type="ARBA" id="ARBA00023015"/>
    </source>
</evidence>
<keyword evidence="4" id="KW-0804">Transcription</keyword>
<protein>
    <submittedName>
        <fullName evidence="9">Response regulator transcription factor</fullName>
    </submittedName>
</protein>
<dbReference type="InterPro" id="IPR058245">
    <property type="entry name" value="NreC/VraR/RcsB-like_REC"/>
</dbReference>
<reference evidence="9 10" key="1">
    <citation type="submission" date="2021-03" db="EMBL/GenBank/DDBJ databases">
        <authorList>
            <person name="Xin L."/>
        </authorList>
    </citation>
    <scope>NUCLEOTIDE SEQUENCE [LARGE SCALE GENOMIC DNA]</scope>
    <source>
        <strain evidence="9 10">XHU 5031</strain>
    </source>
</reference>
<keyword evidence="3" id="KW-0238">DNA-binding</keyword>
<dbReference type="CDD" id="cd17535">
    <property type="entry name" value="REC_NarL-like"/>
    <property type="match status" value="1"/>
</dbReference>
<dbReference type="PROSITE" id="PS50110">
    <property type="entry name" value="RESPONSE_REGULATORY"/>
    <property type="match status" value="1"/>
</dbReference>
<feature type="region of interest" description="Disordered" evidence="6">
    <location>
        <begin position="273"/>
        <end position="295"/>
    </location>
</feature>
<feature type="domain" description="HTH luxR-type" evidence="7">
    <location>
        <begin position="168"/>
        <end position="233"/>
    </location>
</feature>
<keyword evidence="1 5" id="KW-0597">Phosphoprotein</keyword>
<dbReference type="PANTHER" id="PTHR43214:SF24">
    <property type="entry name" value="TRANSCRIPTIONAL REGULATORY PROTEIN NARL-RELATED"/>
    <property type="match status" value="1"/>
</dbReference>
<dbReference type="Proteomes" id="UP000664617">
    <property type="component" value="Unassembled WGS sequence"/>
</dbReference>
<reference evidence="10" key="2">
    <citation type="submission" date="2023-07" db="EMBL/GenBank/DDBJ databases">
        <title>Myceligenerans salitolerans sp. nov., a halotolerant actinomycete isolated from a salt lake in Xinjiang, China.</title>
        <authorList>
            <person name="Guan T."/>
        </authorList>
    </citation>
    <scope>NUCLEOTIDE SEQUENCE [LARGE SCALE GENOMIC DNA]</scope>
    <source>
        <strain evidence="10">XHU 5031</strain>
    </source>
</reference>
<dbReference type="InterPro" id="IPR039420">
    <property type="entry name" value="WalR-like"/>
</dbReference>
<keyword evidence="10" id="KW-1185">Reference proteome</keyword>
<dbReference type="PROSITE" id="PS00622">
    <property type="entry name" value="HTH_LUXR_1"/>
    <property type="match status" value="1"/>
</dbReference>
<evidence type="ECO:0000256" key="6">
    <source>
        <dbReference type="SAM" id="MobiDB-lite"/>
    </source>
</evidence>
<feature type="compositionally biased region" description="Low complexity" evidence="6">
    <location>
        <begin position="278"/>
        <end position="289"/>
    </location>
</feature>
<evidence type="ECO:0000313" key="9">
    <source>
        <dbReference type="EMBL" id="MBO0611295.1"/>
    </source>
</evidence>
<dbReference type="InterPro" id="IPR011006">
    <property type="entry name" value="CheY-like_superfamily"/>
</dbReference>
<sequence length="295" mass="31174">MIRTLLVDDQAVVRAGYRVLLEDAGDIEVVGEASNGPAAIRESARLRPDVVCMDVRMPGGDGIAATRQILAAANTVEVDGTGPGGGGPGGGPAPAVPAVLVVTTFDLDDYVFGALEAGASGFLLKDCEPEELITAVRRLAAGDGMVDQAVTRRVITEFARRTRKAPAEPGPASALTERETEIVRLLANGMSNAEIARELFVETSTVKSHLGRAMTKIGTRDRVQTVVWAYRHGLAGERPAPMAVLGVRYRSSAPGVRYRERGTGSPVRAAQFSVTGTRPPSRGSCPCRRSALRSR</sequence>
<dbReference type="CDD" id="cd06170">
    <property type="entry name" value="LuxR_C_like"/>
    <property type="match status" value="1"/>
</dbReference>
<dbReference type="PRINTS" id="PR00038">
    <property type="entry name" value="HTHLUXR"/>
</dbReference>
<comment type="caution">
    <text evidence="9">The sequence shown here is derived from an EMBL/GenBank/DDBJ whole genome shotgun (WGS) entry which is preliminary data.</text>
</comment>
<evidence type="ECO:0000256" key="4">
    <source>
        <dbReference type="ARBA" id="ARBA00023163"/>
    </source>
</evidence>
<dbReference type="PANTHER" id="PTHR43214">
    <property type="entry name" value="TWO-COMPONENT RESPONSE REGULATOR"/>
    <property type="match status" value="1"/>
</dbReference>
<dbReference type="SUPFAM" id="SSF52172">
    <property type="entry name" value="CheY-like"/>
    <property type="match status" value="1"/>
</dbReference>
<feature type="modified residue" description="4-aspartylphosphate" evidence="5">
    <location>
        <position position="54"/>
    </location>
</feature>
<gene>
    <name evidence="9" type="ORF">J0911_19925</name>
</gene>
<evidence type="ECO:0000259" key="8">
    <source>
        <dbReference type="PROSITE" id="PS50110"/>
    </source>
</evidence>
<dbReference type="Gene3D" id="3.40.50.2300">
    <property type="match status" value="1"/>
</dbReference>
<dbReference type="SMART" id="SM00448">
    <property type="entry name" value="REC"/>
    <property type="match status" value="1"/>
</dbReference>
<evidence type="ECO:0000313" key="10">
    <source>
        <dbReference type="Proteomes" id="UP000664617"/>
    </source>
</evidence>
<dbReference type="InterPro" id="IPR000792">
    <property type="entry name" value="Tscrpt_reg_LuxR_C"/>
</dbReference>
<keyword evidence="2" id="KW-0805">Transcription regulation</keyword>
<name>A0ABS3IE85_9MICO</name>
<accession>A0ABS3IE85</accession>
<evidence type="ECO:0000256" key="3">
    <source>
        <dbReference type="ARBA" id="ARBA00023125"/>
    </source>
</evidence>
<organism evidence="9 10">
    <name type="scientific">Myceligenerans salitolerans</name>
    <dbReference type="NCBI Taxonomy" id="1230528"/>
    <lineage>
        <taxon>Bacteria</taxon>
        <taxon>Bacillati</taxon>
        <taxon>Actinomycetota</taxon>
        <taxon>Actinomycetes</taxon>
        <taxon>Micrococcales</taxon>
        <taxon>Promicromonosporaceae</taxon>
        <taxon>Myceligenerans</taxon>
    </lineage>
</organism>